<gene>
    <name evidence="1" type="ORF">NHX12_001282</name>
</gene>
<comment type="caution">
    <text evidence="1">The sequence shown here is derived from an EMBL/GenBank/DDBJ whole genome shotgun (WGS) entry which is preliminary data.</text>
</comment>
<keyword evidence="2" id="KW-1185">Reference proteome</keyword>
<proteinExistence type="predicted"/>
<accession>A0A9Q0DZE3</accession>
<dbReference type="AlphaFoldDB" id="A0A9Q0DZE3"/>
<dbReference type="Proteomes" id="UP001148018">
    <property type="component" value="Unassembled WGS sequence"/>
</dbReference>
<evidence type="ECO:0000313" key="1">
    <source>
        <dbReference type="EMBL" id="KAJ3597765.1"/>
    </source>
</evidence>
<sequence>MCRVFFTQYRSGFRRTITVIRVNLTDARHDGLSTKVCDSQVSTSQSHLSLPHPPEKEELKEEAPLRLSQTRHFRLSPIGHFCLATTRR</sequence>
<protein>
    <submittedName>
        <fullName evidence="1">Uncharacterized protein</fullName>
    </submittedName>
</protein>
<dbReference type="EMBL" id="JANIIK010000109">
    <property type="protein sequence ID" value="KAJ3597765.1"/>
    <property type="molecule type" value="Genomic_DNA"/>
</dbReference>
<evidence type="ECO:0000313" key="2">
    <source>
        <dbReference type="Proteomes" id="UP001148018"/>
    </source>
</evidence>
<name>A0A9Q0DZE3_9TELE</name>
<reference evidence="1" key="1">
    <citation type="submission" date="2022-07" db="EMBL/GenBank/DDBJ databases">
        <title>Chromosome-level genome of Muraenolepis orangiensis.</title>
        <authorList>
            <person name="Kim J."/>
        </authorList>
    </citation>
    <scope>NUCLEOTIDE SEQUENCE</scope>
    <source>
        <strain evidence="1">KU_S4_2022</strain>
        <tissue evidence="1">Muscle</tissue>
    </source>
</reference>
<organism evidence="1 2">
    <name type="scientific">Muraenolepis orangiensis</name>
    <name type="common">Patagonian moray cod</name>
    <dbReference type="NCBI Taxonomy" id="630683"/>
    <lineage>
        <taxon>Eukaryota</taxon>
        <taxon>Metazoa</taxon>
        <taxon>Chordata</taxon>
        <taxon>Craniata</taxon>
        <taxon>Vertebrata</taxon>
        <taxon>Euteleostomi</taxon>
        <taxon>Actinopterygii</taxon>
        <taxon>Neopterygii</taxon>
        <taxon>Teleostei</taxon>
        <taxon>Neoteleostei</taxon>
        <taxon>Acanthomorphata</taxon>
        <taxon>Zeiogadaria</taxon>
        <taxon>Gadariae</taxon>
        <taxon>Gadiformes</taxon>
        <taxon>Muraenolepidoidei</taxon>
        <taxon>Muraenolepididae</taxon>
        <taxon>Muraenolepis</taxon>
    </lineage>
</organism>